<keyword evidence="1" id="KW-0472">Membrane</keyword>
<reference evidence="2 3" key="1">
    <citation type="submission" date="2024-09" db="EMBL/GenBank/DDBJ databases">
        <title>Genome sequencing and assembly of Phytophthora oleae, isolate VK10A, causative agent of rot of olive drupes.</title>
        <authorList>
            <person name="Conti Taguali S."/>
            <person name="Riolo M."/>
            <person name="La Spada F."/>
            <person name="Cacciola S.O."/>
            <person name="Dionisio G."/>
        </authorList>
    </citation>
    <scope>NUCLEOTIDE SEQUENCE [LARGE SCALE GENOMIC DNA]</scope>
    <source>
        <strain evidence="2 3">VK10A</strain>
    </source>
</reference>
<evidence type="ECO:0000256" key="1">
    <source>
        <dbReference type="SAM" id="Phobius"/>
    </source>
</evidence>
<sequence length="323" mass="37223">MNVRKLSGLLLPTQQARRQVLHHVSDQAERLRARANSLVLEISHARTAKKLSLHLRPRTIRIYWVLVLFLHVFNAVCSGFLAYIYHYMTSPVMDYYVQIVRMMPQENYTVIIYLYAVIGAIHVYNATNMVFYSFSYRRLVFGKMKGLRIKTKKRSRFPGLNRFASGFARAISARGEWFDVVLLIRKVSELSAQSVQAYLSAFLIGSVWVNQTFAVIIFLNAIAHAVIHYYLEDKVGLRRLYSSAVDLVLDFTWGIIIPAKATLEFNQFFMVSWLDAVTTTLPYLNVLSGLRSVRILIQHDMEVVRPKSPTKIQPSVRQKPSQM</sequence>
<dbReference type="Proteomes" id="UP001632037">
    <property type="component" value="Unassembled WGS sequence"/>
</dbReference>
<protein>
    <submittedName>
        <fullName evidence="2">Uncharacterized protein</fullName>
    </submittedName>
</protein>
<feature type="transmembrane region" description="Helical" evidence="1">
    <location>
        <begin position="108"/>
        <end position="134"/>
    </location>
</feature>
<accession>A0ABD3FLH8</accession>
<comment type="caution">
    <text evidence="2">The sequence shown here is derived from an EMBL/GenBank/DDBJ whole genome shotgun (WGS) entry which is preliminary data.</text>
</comment>
<keyword evidence="1" id="KW-0812">Transmembrane</keyword>
<evidence type="ECO:0000313" key="2">
    <source>
        <dbReference type="EMBL" id="KAL3667743.1"/>
    </source>
</evidence>
<feature type="transmembrane region" description="Helical" evidence="1">
    <location>
        <begin position="214"/>
        <end position="231"/>
    </location>
</feature>
<keyword evidence="1" id="KW-1133">Transmembrane helix</keyword>
<proteinExistence type="predicted"/>
<keyword evidence="3" id="KW-1185">Reference proteome</keyword>
<dbReference type="EMBL" id="JBIMZQ010000013">
    <property type="protein sequence ID" value="KAL3667743.1"/>
    <property type="molecule type" value="Genomic_DNA"/>
</dbReference>
<name>A0ABD3FLH8_9STRA</name>
<gene>
    <name evidence="2" type="ORF">V7S43_007296</name>
</gene>
<feature type="transmembrane region" description="Helical" evidence="1">
    <location>
        <begin position="62"/>
        <end position="88"/>
    </location>
</feature>
<dbReference type="AlphaFoldDB" id="A0ABD3FLH8"/>
<organism evidence="2 3">
    <name type="scientific">Phytophthora oleae</name>
    <dbReference type="NCBI Taxonomy" id="2107226"/>
    <lineage>
        <taxon>Eukaryota</taxon>
        <taxon>Sar</taxon>
        <taxon>Stramenopiles</taxon>
        <taxon>Oomycota</taxon>
        <taxon>Peronosporomycetes</taxon>
        <taxon>Peronosporales</taxon>
        <taxon>Peronosporaceae</taxon>
        <taxon>Phytophthora</taxon>
    </lineage>
</organism>
<evidence type="ECO:0000313" key="3">
    <source>
        <dbReference type="Proteomes" id="UP001632037"/>
    </source>
</evidence>